<dbReference type="CDD" id="cd02021">
    <property type="entry name" value="GntK"/>
    <property type="match status" value="1"/>
</dbReference>
<evidence type="ECO:0000256" key="1">
    <source>
        <dbReference type="ARBA" id="ARBA00004761"/>
    </source>
</evidence>
<evidence type="ECO:0000256" key="6">
    <source>
        <dbReference type="ARBA" id="ARBA00022777"/>
    </source>
</evidence>
<protein>
    <recommendedName>
        <fullName evidence="3 10">Gluconokinase</fullName>
        <ecNumber evidence="3 10">2.7.1.12</ecNumber>
    </recommendedName>
</protein>
<dbReference type="AlphaFoldDB" id="A0A6P1NL40"/>
<dbReference type="PANTHER" id="PTHR43442:SF3">
    <property type="entry name" value="GLUCONOKINASE-RELATED"/>
    <property type="match status" value="1"/>
</dbReference>
<dbReference type="SUPFAM" id="SSF52540">
    <property type="entry name" value="P-loop containing nucleoside triphosphate hydrolases"/>
    <property type="match status" value="1"/>
</dbReference>
<dbReference type="GO" id="GO:0005524">
    <property type="term" value="F:ATP binding"/>
    <property type="evidence" value="ECO:0007669"/>
    <property type="project" value="UniProtKB-KW"/>
</dbReference>
<dbReference type="Gene3D" id="3.40.50.300">
    <property type="entry name" value="P-loop containing nucleotide triphosphate hydrolases"/>
    <property type="match status" value="1"/>
</dbReference>
<comment type="pathway">
    <text evidence="1">Carbohydrate acid metabolism.</text>
</comment>
<sequence length="186" mass="20551">MQKENVSYSQEVEIAPHYLVVMGVSGTGKTTLAKGLAERLNWPFQEGDALHPLANVEKMKAGQPLNDEDRAPWLKLCHDWLAKEVTLGRGAVLTCSALKRKYRDVLAQGLPVQFLYLSPEPEIVKDRLVNRVGHYMPPSLLPSQYATLEEPTDDEPVIKVTSLLGPAELLDNVVGLLKTVPAPEES</sequence>
<comment type="catalytic activity">
    <reaction evidence="9 10">
        <text>D-gluconate + ATP = 6-phospho-D-gluconate + ADP + H(+)</text>
        <dbReference type="Rhea" id="RHEA:19433"/>
        <dbReference type="ChEBI" id="CHEBI:15378"/>
        <dbReference type="ChEBI" id="CHEBI:18391"/>
        <dbReference type="ChEBI" id="CHEBI:30616"/>
        <dbReference type="ChEBI" id="CHEBI:58759"/>
        <dbReference type="ChEBI" id="CHEBI:456216"/>
        <dbReference type="EC" id="2.7.1.12"/>
    </reaction>
</comment>
<dbReference type="GO" id="GO:0005737">
    <property type="term" value="C:cytoplasm"/>
    <property type="evidence" value="ECO:0007669"/>
    <property type="project" value="TreeGrafter"/>
</dbReference>
<dbReference type="Pfam" id="PF13671">
    <property type="entry name" value="AAA_33"/>
    <property type="match status" value="1"/>
</dbReference>
<dbReference type="KEGG" id="bomb:GT348_02310"/>
<organism evidence="11 12">
    <name type="scientific">Aristophania vespae</name>
    <dbReference type="NCBI Taxonomy" id="2697033"/>
    <lineage>
        <taxon>Bacteria</taxon>
        <taxon>Pseudomonadati</taxon>
        <taxon>Pseudomonadota</taxon>
        <taxon>Alphaproteobacteria</taxon>
        <taxon>Acetobacterales</taxon>
        <taxon>Acetobacteraceae</taxon>
        <taxon>Aristophania</taxon>
    </lineage>
</organism>
<reference evidence="11 12" key="1">
    <citation type="submission" date="2020-01" db="EMBL/GenBank/DDBJ databases">
        <title>Genome sequencing of strain KACC 21507.</title>
        <authorList>
            <person name="Heo J."/>
            <person name="Kim S.-J."/>
            <person name="Kim J.-S."/>
            <person name="Hong S.-B."/>
            <person name="Kwon S.-W."/>
        </authorList>
    </citation>
    <scope>NUCLEOTIDE SEQUENCE [LARGE SCALE GENOMIC DNA]</scope>
    <source>
        <strain evidence="11 12">KACC 21507</strain>
    </source>
</reference>
<gene>
    <name evidence="11" type="ORF">GT348_02310</name>
</gene>
<keyword evidence="12" id="KW-1185">Reference proteome</keyword>
<evidence type="ECO:0000256" key="9">
    <source>
        <dbReference type="ARBA" id="ARBA00048090"/>
    </source>
</evidence>
<dbReference type="NCBIfam" id="TIGR01313">
    <property type="entry name" value="therm_gnt_kin"/>
    <property type="match status" value="1"/>
</dbReference>
<dbReference type="EC" id="2.7.1.12" evidence="3 10"/>
<accession>A0A6P1NL40</accession>
<keyword evidence="4 10" id="KW-0808">Transferase</keyword>
<dbReference type="FunFam" id="3.40.50.300:FF:000522">
    <property type="entry name" value="Gluconokinase"/>
    <property type="match status" value="1"/>
</dbReference>
<evidence type="ECO:0000313" key="12">
    <source>
        <dbReference type="Proteomes" id="UP000463975"/>
    </source>
</evidence>
<comment type="similarity">
    <text evidence="2 10">Belongs to the gluconokinase GntK/GntV family.</text>
</comment>
<dbReference type="InterPro" id="IPR006001">
    <property type="entry name" value="Therm_gnt_kin"/>
</dbReference>
<dbReference type="InterPro" id="IPR027417">
    <property type="entry name" value="P-loop_NTPase"/>
</dbReference>
<dbReference type="PANTHER" id="PTHR43442">
    <property type="entry name" value="GLUCONOKINASE-RELATED"/>
    <property type="match status" value="1"/>
</dbReference>
<evidence type="ECO:0000256" key="8">
    <source>
        <dbReference type="ARBA" id="ARBA00023064"/>
    </source>
</evidence>
<proteinExistence type="inferred from homology"/>
<evidence type="ECO:0000256" key="7">
    <source>
        <dbReference type="ARBA" id="ARBA00022840"/>
    </source>
</evidence>
<evidence type="ECO:0000256" key="2">
    <source>
        <dbReference type="ARBA" id="ARBA00008420"/>
    </source>
</evidence>
<evidence type="ECO:0000256" key="10">
    <source>
        <dbReference type="RuleBase" id="RU363066"/>
    </source>
</evidence>
<keyword evidence="7 10" id="KW-0067">ATP-binding</keyword>
<keyword evidence="6 10" id="KW-0418">Kinase</keyword>
<dbReference type="Proteomes" id="UP000463975">
    <property type="component" value="Chromosome"/>
</dbReference>
<evidence type="ECO:0000256" key="3">
    <source>
        <dbReference type="ARBA" id="ARBA00012054"/>
    </source>
</evidence>
<evidence type="ECO:0000256" key="4">
    <source>
        <dbReference type="ARBA" id="ARBA00022679"/>
    </source>
</evidence>
<evidence type="ECO:0000256" key="5">
    <source>
        <dbReference type="ARBA" id="ARBA00022741"/>
    </source>
</evidence>
<dbReference type="EMBL" id="CP047652">
    <property type="protein sequence ID" value="QHI96352.1"/>
    <property type="molecule type" value="Genomic_DNA"/>
</dbReference>
<keyword evidence="5 10" id="KW-0547">Nucleotide-binding</keyword>
<keyword evidence="8" id="KW-0311">Gluconate utilization</keyword>
<dbReference type="GO" id="GO:0046316">
    <property type="term" value="F:gluconokinase activity"/>
    <property type="evidence" value="ECO:0007669"/>
    <property type="project" value="UniProtKB-EC"/>
</dbReference>
<dbReference type="GO" id="GO:0019521">
    <property type="term" value="P:D-gluconate metabolic process"/>
    <property type="evidence" value="ECO:0007669"/>
    <property type="project" value="UniProtKB-KW"/>
</dbReference>
<evidence type="ECO:0000313" key="11">
    <source>
        <dbReference type="EMBL" id="QHI96352.1"/>
    </source>
</evidence>
<name>A0A6P1NL40_9PROT</name>